<gene>
    <name evidence="2" type="primary">TACC2</name>
</gene>
<dbReference type="RefSeq" id="XP_074229608.1">
    <property type="nucleotide sequence ID" value="XM_074373507.1"/>
</dbReference>
<proteinExistence type="predicted"/>
<name>A0AC58R4Z4_CAMBA</name>
<evidence type="ECO:0000313" key="2">
    <source>
        <dbReference type="RefSeq" id="XP_074229608.1"/>
    </source>
</evidence>
<evidence type="ECO:0000313" key="1">
    <source>
        <dbReference type="Proteomes" id="UP001732780"/>
    </source>
</evidence>
<organism evidence="1 2">
    <name type="scientific">Camelus bactrianus</name>
    <name type="common">Bactrian camel</name>
    <dbReference type="NCBI Taxonomy" id="9837"/>
    <lineage>
        <taxon>Eukaryota</taxon>
        <taxon>Metazoa</taxon>
        <taxon>Chordata</taxon>
        <taxon>Craniata</taxon>
        <taxon>Vertebrata</taxon>
        <taxon>Euteleostomi</taxon>
        <taxon>Mammalia</taxon>
        <taxon>Eutheria</taxon>
        <taxon>Laurasiatheria</taxon>
        <taxon>Artiodactyla</taxon>
        <taxon>Tylopoda</taxon>
        <taxon>Camelidae</taxon>
        <taxon>Camelus</taxon>
    </lineage>
</organism>
<protein>
    <submittedName>
        <fullName evidence="2">Transforming acidic coiled-coil-containing protein 2 isoform X1</fullName>
    </submittedName>
</protein>
<keyword evidence="1" id="KW-1185">Reference proteome</keyword>
<reference evidence="2" key="1">
    <citation type="submission" date="2025-08" db="UniProtKB">
        <authorList>
            <consortium name="RefSeq"/>
        </authorList>
    </citation>
    <scope>IDENTIFICATION</scope>
    <source>
        <tissue evidence="2">Blood</tissue>
    </source>
</reference>
<sequence>MGNENSTSGNQQEDSGVNNIILLPPNPEPLQRTSSARRPGSEPSPGNSQSVERGPEEKPRGTDLGDLPSFGHRGSCSASEGAASVDPCIVSPEVTEPRRHPQEARGPQVSPLPSPLKPWEQECPSASMPFAEGPPEGRLASPAAAPEDWPLVQPPWKEPSPGAQGDAPAAFVPKGDSSTQRSVVATVPNTGRERDLKEEERQKVSSSSLIDQLPEISPAAPREPMKGQLCGEDAQPGGFESQGKEAVVGFPPPEPGQGAPSGQVAPKVPAAAQPGQESSAGLEEPPPKPETPTPQDPAPKCQVAVLPQDFTDDPDSLGACPPSRSNSEAAQEAEAKAASQENCQQQMGAHPPPTELPWDSPSPALTPGAKGTWEETLGARDAEGHRQTGRPGAEPSQDVCAAADEQPEGALLAGTEPFPHAVTEDTGPASSLTSQPAAPASVAAGQPSWLNKDLVSGAEMPGLTDPAKELAEAGLAVQEKLASDLGGEGEGPEKGPREVPAPSPQEERGEILNREQNNEVQQGILPPPPTSASDESVRKSLGPKDEVKAPGSPAVLKEESRLPGADPRGQEEAPEPPDAAGPGNLREKQPEACGCKPDPEVGRDQVSQLTSDVERRGLPSTAAAQPLRKDIPGHGDRPGAPSEEAAWSSEACGMMGEAGVVPESDSLHRICEQDPVPPSGPDGAGEHILPERAVWEGPGLQTECPDTLQDVVGLGIMDSLPALESDKLGFLSTPAAEVIPKAQEAESTSELKARSHPSEQRPGSCDGESLLTSPQPCGLGRDAAAQEVHADGPPPPKEGNLAVDCGLTTLSLQQDQQGNLSCPGDSGMREAESERSSLYSENCPQPSQMDPEGSIFDMLPEQSQRCENEKETYPSGADFKNLSADSTPTHIPVEPPEDVPLPVQGGKEQASGSELQSELSEGSLSDAPSSTPGDTVQESPTTEQSELSAPMSPELPALGEDGQKGDRSGSQPSSVSLPAADTLQDPALEGSLSRKESCCTAQGPNKSQQELVDGLKAGSPQEEARLRAEDAEAAEAQPPPQGSGRTEKASGDTVMAPPCWPHSVVPLDAAPAPAGPTVTPSQDAPERDTCDETQEGRQQSGLAPQKEMERPTALDAETQKLPSSVLSAEDQGAEGEAAETGGNTDGGDLGMQRAPEESEEAVLSSGFFQTKQCPSSGEEASTCALGEPCQAEQPLLSCQDALLPARELGGIPRVVVDIPAAQAVPDPKRLLPSRPPEEAAPDTPYLHIDGAASTGTEDSGVKAASSQGPTAPSESPCPVREPLLVLENASSMTVPEGSLASLSQPGAADGEISAAQDPSGSPKAGTFEEPVDSVPYMDKMPLLAKGKQTTAEERASRAPGASAKPSEIPARPTREGSTAGDVAREAESNREKMVDPSKDPRWGAAVDVDASSKQPSMVTGFPDFREHITRIFEKSVLGALTADRLQSTLGEKAGAGRSVTGKDLAMPSPGKLPDGIQGVAVAPLPSPPAGLWVDSNDKKQELAVEAEISCLIPQDPAPEKLAAEQNLPGASVGMETSGVPQRLTESETSEGAGEGRPGAGGQAPAQQGSCRQESASGLPSQATSPEIPVADLQVAPQSPGEGHSVQDDRIPSGKQHQDTSSSDSQPREDGAWGFSPMPVSTSALGASSVPGDVPTGTGAISEPCTPDTLRGERRHGGATGISETQNALGNQSAPEPPAGEVADTRPEPGSVAGAARDAEGDVTLSIAETRARASDDLPETGTTRMFSSAACASVLPGSLGDAGCPEGDLRMDAAAVLSRDSPAGHLQAEEQPEPELPAPSGDKKLGVSSPPEPDEAGDPKMQSLVPEVLNTERKSPGSGPSTLPLVPEKDAPNITGEVISDETRSAAGAERSVKSSPEADDIIQPAALEGLENPLLAASSQHGDVSGQVSWNLTAQSTSSAAGRVDLTPLASEHASWPSAPAGDGVEASTPSCQGLAKDVSRSSDSEEAFETPESTTPVKAPPAPPPPPSEVIPEPEVSAQPPPEEPGCGSETVSVPDGPPSSSVEGSPFRPPSHSLSAVFDEDKPIASSGTYNLDFDNIELVDNFQTLEPRCSDSKNQDCKVNSRRKSTDSVPVSKSTLSRSLSLQASDFDGASCSGNTEAAAPAPEAYSTGSSSASSTLKRTKKPRPPSLKKKQTTKKPPETPPVKETPQEPADESPVPAEEHRIPETKAESAKAEGSGPALLEEAPFEPAALPKAACPLDSEGAEGAVPPAPGGGRVQNSPPVGRKILPPATVPEAVEGTPSDSGGQEDSPAKGLSVRLEFDYSEDKSSWDTQQENTPPTKKIGKKPVAKMPLRRPKMKKTPEKLDNAPASPTSSPAEPNDIPIAKGTYTFDIDKWDDPNFNPFSSTSKMQESPKLPQQSYNFDPDACDESTDPFKTCSKTPSSPSKSPASFEIPASAIEANGVDGDGLNKPAKKKKTPLKTMVEDVMSVCSLFDTFRVKKSPKRSPLSDPPSQDPTPAATPETPPVISAVVHATDEEKLAVTSQKWTCMTVDLEADKQDYPQPSDLSTFVNETKFNSPTEELDYRNSYEIEYMEKIGSSLPQDDDAPKKQALYLMFDTSQESPVKSPPVRMSESPTPCSGSSFEETEALVNAGAKIQHPVARGLAPNQEPHLQVPEKPSQKELEAMALGTASEVIEITAPEGSLASADALLSRLAHPASLCGALDYLEPDLAEKNPPVFAQKLQEELEFAIMRIEALKLARQITLASRSRQDTKREAAHPTDVSISKTALYSRIGTAEVEKPAGLLFQQPDLDSALQITRAEILTKEREVSEWKEKYEESRREVMEMRKIVAEYEKTIAQMIEDEQREKSVSHQTVQQLVLEKEQALADLNSVEKSLADLFRRYEKMKEVLEGFRKNEEVLKKCAQEYLSRVKKEEQRYQALKVHAEEKLDRANAEIAQVRGKAQQEQAAYQASLRKEQLRVDALERTLEQKNKEIEELTKICDELIAKMGKS</sequence>
<dbReference type="Proteomes" id="UP001732780">
    <property type="component" value="Chromosome 11"/>
</dbReference>
<accession>A0AC58R4Z4</accession>